<sequence>MLAASTRRLSTENMQPRHRRESLLTHETVQRPRLRRCERRADRRGAGEDDGAAASLGLVAGGDDEEEEGEQAPRGVFCCRNFHMQEQDHASYRKA</sequence>
<dbReference type="AlphaFoldDB" id="A0A0D3FQK4"/>
<evidence type="ECO:0000313" key="3">
    <source>
        <dbReference type="Proteomes" id="UP000026960"/>
    </source>
</evidence>
<protein>
    <submittedName>
        <fullName evidence="2">Uncharacterized protein</fullName>
    </submittedName>
</protein>
<evidence type="ECO:0000313" key="2">
    <source>
        <dbReference type="EnsemblPlants" id="OBART03G38600.1"/>
    </source>
</evidence>
<keyword evidence="3" id="KW-1185">Reference proteome</keyword>
<dbReference type="HOGENOM" id="CLU_2376151_0_0_1"/>
<feature type="region of interest" description="Disordered" evidence="1">
    <location>
        <begin position="1"/>
        <end position="71"/>
    </location>
</feature>
<accession>A0A0D3FQK4</accession>
<proteinExistence type="predicted"/>
<feature type="compositionally biased region" description="Basic and acidic residues" evidence="1">
    <location>
        <begin position="21"/>
        <end position="30"/>
    </location>
</feature>
<reference evidence="2" key="2">
    <citation type="submission" date="2015-03" db="UniProtKB">
        <authorList>
            <consortium name="EnsemblPlants"/>
        </authorList>
    </citation>
    <scope>IDENTIFICATION</scope>
</reference>
<dbReference type="Gramene" id="OBART03G38600.1">
    <property type="protein sequence ID" value="OBART03G38600.1"/>
    <property type="gene ID" value="OBART03G38600"/>
</dbReference>
<name>A0A0D3FQK4_9ORYZ</name>
<dbReference type="EnsemblPlants" id="OBART03G38600.1">
    <property type="protein sequence ID" value="OBART03G38600.1"/>
    <property type="gene ID" value="OBART03G38600"/>
</dbReference>
<dbReference type="Proteomes" id="UP000026960">
    <property type="component" value="Chromosome 3"/>
</dbReference>
<evidence type="ECO:0000256" key="1">
    <source>
        <dbReference type="SAM" id="MobiDB-lite"/>
    </source>
</evidence>
<organism evidence="2">
    <name type="scientific">Oryza barthii</name>
    <dbReference type="NCBI Taxonomy" id="65489"/>
    <lineage>
        <taxon>Eukaryota</taxon>
        <taxon>Viridiplantae</taxon>
        <taxon>Streptophyta</taxon>
        <taxon>Embryophyta</taxon>
        <taxon>Tracheophyta</taxon>
        <taxon>Spermatophyta</taxon>
        <taxon>Magnoliopsida</taxon>
        <taxon>Liliopsida</taxon>
        <taxon>Poales</taxon>
        <taxon>Poaceae</taxon>
        <taxon>BOP clade</taxon>
        <taxon>Oryzoideae</taxon>
        <taxon>Oryzeae</taxon>
        <taxon>Oryzinae</taxon>
        <taxon>Oryza</taxon>
    </lineage>
</organism>
<reference evidence="2" key="1">
    <citation type="journal article" date="2009" name="Rice">
        <title>De Novo Next Generation Sequencing of Plant Genomes.</title>
        <authorList>
            <person name="Rounsley S."/>
            <person name="Marri P.R."/>
            <person name="Yu Y."/>
            <person name="He R."/>
            <person name="Sisneros N."/>
            <person name="Goicoechea J.L."/>
            <person name="Lee S.J."/>
            <person name="Angelova A."/>
            <person name="Kudrna D."/>
            <person name="Luo M."/>
            <person name="Affourtit J."/>
            <person name="Desany B."/>
            <person name="Knight J."/>
            <person name="Niazi F."/>
            <person name="Egholm M."/>
            <person name="Wing R.A."/>
        </authorList>
    </citation>
    <scope>NUCLEOTIDE SEQUENCE [LARGE SCALE GENOMIC DNA]</scope>
    <source>
        <strain evidence="2">cv. IRGC 105608</strain>
    </source>
</reference>
<dbReference type="PaxDb" id="65489-OBART03G38600.1"/>